<evidence type="ECO:0000259" key="6">
    <source>
        <dbReference type="Pfam" id="PF05028"/>
    </source>
</evidence>
<dbReference type="InterPro" id="IPR007724">
    <property type="entry name" value="Poly_GlycHdrlase"/>
</dbReference>
<feature type="compositionally biased region" description="Polar residues" evidence="5">
    <location>
        <begin position="26"/>
        <end position="41"/>
    </location>
</feature>
<sequence length="980" mass="112114">MLNVKRGKRKRQIQTTLDEIFKRQRPLTSSREGSSTMSTMTDVVEVYSSEENEVKAPGSNDNKQNQSGKLPEASIDEIEEFSSSESDDAQEASREPKNHEYEQTKDESLSEANHERKKVEEKSSETTVETIVIESSQESTPYSENIDVCSSDSNFEIPKKDREIPVIMVKLGTNNLVENDEELSEASGGKGISFVMNINTKDKDNLDLDDEETRRDIIWHVWLNLESKEVQERRKAKVKELEECLKEMTIEMKRKDKVQLSAEGTDTRTGDVNEMKSSKTSVEIFIREKDIKLIKAKMQGRNCEDPEESSDARVEMRNENRDTGETSRANVEIRGGDQDHLFQDGGKARNEDNRELPGARREIICVSDNDNEDRGEPRGNIEITVVSRVSMEFKFVADQDENKEGRETKSSRAEKDDKDKRRLSKGNDAEGEMSFKEDKERKNESDDETQNYELLLEEENHGENIEPVRLGVEFDTLLRAPGCCGPQQSLTPSQTHTILFRPYHPSQPYPRSYRDKWDHDHVRMPCSQQNKFPAQAEEKKLVSRWELICRAFNKPMATSYDLENAILSYHARNFNFKLLHILLLENITPEEHKEFIEFTLPGIIQMALALPQTCTQSIPFLSQQKEHIITMSQQQAACLLACGFLSVFPKRNPGGRRNRNDEFYNFPPMNFARLFQLDDSKRPSLKKMEKLKCILHYFKRVLQQPPHGTISFKRQVLKPDEAPKWNSSQTRLCRLRVSSDGTIEDDAPGLLQVDFANQMIGGGVLGEGCVQEEIRFAICPELIVSRLLTERLQDNECLIVTGAERFSDYAGYAASFQWAGNHVDQTPRDSWGRLHTEVVAIDAKPRIGYVAQFSPGHIKRELEKAFIGFLSRETAAEHLPAVATGKWGCGAFNGDPQLKSLIQIMAASAAHRDILYFTFQDKEHAQELYEIHFLLKDREITIGQLWQIIFKFQKKLSSEPPTSLDLFGYIRKELGRNDDG</sequence>
<name>A0A6S7FN61_PARCT</name>
<keyword evidence="3" id="KW-0378">Hydrolase</keyword>
<dbReference type="AlphaFoldDB" id="A0A6S7FN61"/>
<feature type="compositionally biased region" description="Basic and acidic residues" evidence="5">
    <location>
        <begin position="91"/>
        <end position="124"/>
    </location>
</feature>
<dbReference type="Proteomes" id="UP001152795">
    <property type="component" value="Unassembled WGS sequence"/>
</dbReference>
<accession>A0A6S7FN61</accession>
<evidence type="ECO:0000256" key="4">
    <source>
        <dbReference type="SAM" id="Coils"/>
    </source>
</evidence>
<reference evidence="8" key="1">
    <citation type="submission" date="2020-04" db="EMBL/GenBank/DDBJ databases">
        <authorList>
            <person name="Alioto T."/>
            <person name="Alioto T."/>
            <person name="Gomez Garrido J."/>
        </authorList>
    </citation>
    <scope>NUCLEOTIDE SEQUENCE</scope>
    <source>
        <strain evidence="8">A484AB</strain>
    </source>
</reference>
<keyword evidence="4" id="KW-0175">Coiled coil</keyword>
<proteinExistence type="inferred from homology"/>
<dbReference type="GO" id="GO:0006282">
    <property type="term" value="P:regulation of DNA repair"/>
    <property type="evidence" value="ECO:0007669"/>
    <property type="project" value="InterPro"/>
</dbReference>
<dbReference type="InterPro" id="IPR046372">
    <property type="entry name" value="PARG_cat_C"/>
</dbReference>
<evidence type="ECO:0000313" key="9">
    <source>
        <dbReference type="Proteomes" id="UP001152795"/>
    </source>
</evidence>
<evidence type="ECO:0000259" key="7">
    <source>
        <dbReference type="Pfam" id="PF20811"/>
    </source>
</evidence>
<comment type="similarity">
    <text evidence="1">Belongs to the poly(ADP-ribose) glycohydrolase family.</text>
</comment>
<feature type="compositionally biased region" description="Basic and acidic residues" evidence="5">
    <location>
        <begin position="334"/>
        <end position="355"/>
    </location>
</feature>
<evidence type="ECO:0000256" key="5">
    <source>
        <dbReference type="SAM" id="MobiDB-lite"/>
    </source>
</evidence>
<keyword evidence="9" id="KW-1185">Reference proteome</keyword>
<dbReference type="Pfam" id="PF05028">
    <property type="entry name" value="PARG_cat_C"/>
    <property type="match status" value="1"/>
</dbReference>
<feature type="compositionally biased region" description="Polar residues" evidence="5">
    <location>
        <begin position="59"/>
        <end position="68"/>
    </location>
</feature>
<evidence type="ECO:0000256" key="3">
    <source>
        <dbReference type="ARBA" id="ARBA00022801"/>
    </source>
</evidence>
<feature type="region of interest" description="Disordered" evidence="5">
    <location>
        <begin position="297"/>
        <end position="355"/>
    </location>
</feature>
<feature type="region of interest" description="Disordered" evidence="5">
    <location>
        <begin position="360"/>
        <end position="379"/>
    </location>
</feature>
<feature type="domain" description="PARG catalytic Macro" evidence="6">
    <location>
        <begin position="723"/>
        <end position="925"/>
    </location>
</feature>
<dbReference type="EMBL" id="CACRXK020000044">
    <property type="protein sequence ID" value="CAB3977379.1"/>
    <property type="molecule type" value="Genomic_DNA"/>
</dbReference>
<feature type="region of interest" description="Disordered" evidence="5">
    <location>
        <begin position="1"/>
        <end position="147"/>
    </location>
</feature>
<feature type="region of interest" description="Disordered" evidence="5">
    <location>
        <begin position="397"/>
        <end position="448"/>
    </location>
</feature>
<dbReference type="GO" id="GO:0009225">
    <property type="term" value="P:nucleotide-sugar metabolic process"/>
    <property type="evidence" value="ECO:0007669"/>
    <property type="project" value="TreeGrafter"/>
</dbReference>
<dbReference type="GO" id="GO:0005634">
    <property type="term" value="C:nucleus"/>
    <property type="evidence" value="ECO:0007669"/>
    <property type="project" value="TreeGrafter"/>
</dbReference>
<evidence type="ECO:0000256" key="2">
    <source>
        <dbReference type="ARBA" id="ARBA00012255"/>
    </source>
</evidence>
<dbReference type="InterPro" id="IPR048362">
    <property type="entry name" value="PARG_helical"/>
</dbReference>
<feature type="domain" description="PARG helical" evidence="7">
    <location>
        <begin position="588"/>
        <end position="714"/>
    </location>
</feature>
<evidence type="ECO:0000313" key="8">
    <source>
        <dbReference type="EMBL" id="CAB3977379.1"/>
    </source>
</evidence>
<dbReference type="EC" id="3.2.1.143" evidence="2"/>
<dbReference type="PANTHER" id="PTHR12837">
    <property type="entry name" value="POLY ADP-RIBOSE GLYCOHYDROLASE"/>
    <property type="match status" value="1"/>
</dbReference>
<gene>
    <name evidence="8" type="ORF">PACLA_8A011445</name>
</gene>
<feature type="compositionally biased region" description="Basic and acidic residues" evidence="5">
    <location>
        <begin position="310"/>
        <end position="325"/>
    </location>
</feature>
<evidence type="ECO:0000256" key="1">
    <source>
        <dbReference type="ARBA" id="ARBA00009545"/>
    </source>
</evidence>
<organism evidence="8 9">
    <name type="scientific">Paramuricea clavata</name>
    <name type="common">Red gorgonian</name>
    <name type="synonym">Violescent sea-whip</name>
    <dbReference type="NCBI Taxonomy" id="317549"/>
    <lineage>
        <taxon>Eukaryota</taxon>
        <taxon>Metazoa</taxon>
        <taxon>Cnidaria</taxon>
        <taxon>Anthozoa</taxon>
        <taxon>Octocorallia</taxon>
        <taxon>Malacalcyonacea</taxon>
        <taxon>Plexauridae</taxon>
        <taxon>Paramuricea</taxon>
    </lineage>
</organism>
<protein>
    <recommendedName>
        <fullName evidence="2">poly(ADP-ribose) glycohydrolase</fullName>
        <ecNumber evidence="2">3.2.1.143</ecNumber>
    </recommendedName>
</protein>
<dbReference type="GO" id="GO:0005975">
    <property type="term" value="P:carbohydrate metabolic process"/>
    <property type="evidence" value="ECO:0007669"/>
    <property type="project" value="InterPro"/>
</dbReference>
<dbReference type="GO" id="GO:1990966">
    <property type="term" value="P:ATP generation from poly-ADP-D-ribose"/>
    <property type="evidence" value="ECO:0007669"/>
    <property type="project" value="TreeGrafter"/>
</dbReference>
<dbReference type="Pfam" id="PF20811">
    <property type="entry name" value="PARG_cat_N"/>
    <property type="match status" value="1"/>
</dbReference>
<dbReference type="PANTHER" id="PTHR12837:SF15">
    <property type="entry name" value="POLY(ADP-RIBOSE) GLYCOHYDROLASE"/>
    <property type="match status" value="1"/>
</dbReference>
<comment type="caution">
    <text evidence="8">The sequence shown here is derived from an EMBL/GenBank/DDBJ whole genome shotgun (WGS) entry which is preliminary data.</text>
</comment>
<feature type="compositionally biased region" description="Polar residues" evidence="5">
    <location>
        <begin position="133"/>
        <end position="147"/>
    </location>
</feature>
<feature type="coiled-coil region" evidence="4">
    <location>
        <begin position="227"/>
        <end position="258"/>
    </location>
</feature>
<feature type="compositionally biased region" description="Basic residues" evidence="5">
    <location>
        <begin position="1"/>
        <end position="12"/>
    </location>
</feature>
<dbReference type="GO" id="GO:0004649">
    <property type="term" value="F:poly(ADP-ribose) glycohydrolase activity"/>
    <property type="evidence" value="ECO:0007669"/>
    <property type="project" value="UniProtKB-EC"/>
</dbReference>
<dbReference type="GO" id="GO:0005737">
    <property type="term" value="C:cytoplasm"/>
    <property type="evidence" value="ECO:0007669"/>
    <property type="project" value="TreeGrafter"/>
</dbReference>
<feature type="compositionally biased region" description="Acidic residues" evidence="5">
    <location>
        <begin position="74"/>
        <end position="90"/>
    </location>
</feature>
<feature type="compositionally biased region" description="Basic and acidic residues" evidence="5">
    <location>
        <begin position="397"/>
        <end position="444"/>
    </location>
</feature>
<dbReference type="OrthoDB" id="1937899at2759"/>